<name>A0A1Z3U556_BREVE</name>
<protein>
    <recommendedName>
        <fullName evidence="3">DUF3987 domain-containing protein</fullName>
    </recommendedName>
</protein>
<dbReference type="KEGG" id="bvc:CEP68_02040"/>
<dbReference type="GeneID" id="34016317"/>
<dbReference type="EMBL" id="CP022048">
    <property type="protein sequence ID" value="ASE38381.1"/>
    <property type="molecule type" value="Genomic_DNA"/>
</dbReference>
<dbReference type="AlphaFoldDB" id="A0A1Z3U556"/>
<accession>A0A1Z3U556</accession>
<evidence type="ECO:0000313" key="1">
    <source>
        <dbReference type="EMBL" id="ASE38381.1"/>
    </source>
</evidence>
<proteinExistence type="predicted"/>
<organism evidence="1 2">
    <name type="scientific">Brevundimonas vesicularis</name>
    <name type="common">Pseudomonas vesicularis</name>
    <dbReference type="NCBI Taxonomy" id="41276"/>
    <lineage>
        <taxon>Bacteria</taxon>
        <taxon>Pseudomonadati</taxon>
        <taxon>Pseudomonadota</taxon>
        <taxon>Alphaproteobacteria</taxon>
        <taxon>Caulobacterales</taxon>
        <taxon>Caulobacteraceae</taxon>
        <taxon>Brevundimonas</taxon>
    </lineage>
</organism>
<gene>
    <name evidence="1" type="ORF">CEP68_02040</name>
</gene>
<reference evidence="2" key="1">
    <citation type="submission" date="2017-06" db="EMBL/GenBank/DDBJ databases">
        <title>FDA dAtabase for Regulatory Grade micrObial Sequences (FDA-ARGOS): Supporting development and validation of Infectious Disease Dx tests.</title>
        <authorList>
            <person name="Minogue T."/>
            <person name="Wolcott M."/>
            <person name="Wasieloski L."/>
            <person name="Aguilar W."/>
            <person name="Moore D."/>
            <person name="Tallon L."/>
            <person name="Sadzewicz L."/>
            <person name="Sengamalay N."/>
            <person name="Ott S."/>
            <person name="Godinez A."/>
            <person name="Nagaraj S."/>
            <person name="Nadendla S."/>
            <person name="Geyer C."/>
            <person name="Sichtig H."/>
        </authorList>
    </citation>
    <scope>NUCLEOTIDE SEQUENCE [LARGE SCALE GENOMIC DNA]</scope>
    <source>
        <strain evidence="2">FDAARGOS_289</strain>
    </source>
</reference>
<sequence length="462" mass="51123">MPLTADLEREYWQHFPEPPEYAAGTSRLRWPPGFVGRIAQYLYCQSPSPVAEYAIATAIALFAGVCGRGWIFSETGLNHDIIVLGPSGTGKNIVHSGLANIARQLIGTPIATFIFPGKMASAQALVKSLLGNPCFLQIIGEVGKMYRAYAKSRHGDALDQLFTAKLDLWERSGPDGVGVGIQYSDAEKNVDGGVMAGIAHSTLGESTPEVFFGSLSTDMMTDGLLSRLWIFEFEGTDPAHNEHRLSGMPATWIEYLSGLVRAASGRLGQQPIQQTGEAAAAIKEFAEQCRHEKLNAGNDPARRQLWVRAYEKVIRLAGLLAVADNYINPWIDAPHVDWAISALLTTNLNIQRRVCDGDISDDADHTREQMILQRCGRWFEAPRRDASEDAMRQRGVIPRRFLQQEVASKDLFKKHRLGATTVFNLTMKSLVENGYLVELDKLKSTEWFGVGRGQCWLYLGGR</sequence>
<evidence type="ECO:0008006" key="3">
    <source>
        <dbReference type="Google" id="ProtNLM"/>
    </source>
</evidence>
<evidence type="ECO:0000313" key="2">
    <source>
        <dbReference type="Proteomes" id="UP000197050"/>
    </source>
</evidence>
<dbReference type="RefSeq" id="WP_088582193.1">
    <property type="nucleotide sequence ID" value="NZ_CP022048.2"/>
</dbReference>
<dbReference type="Proteomes" id="UP000197050">
    <property type="component" value="Chromosome"/>
</dbReference>